<sequence length="189" mass="20554">MTQLKETTATQHKIEHTLPSIRTLVKASVFAVVLGSIVLTTAILPAEYDIDPTGIGAALGLTQLANPSPVEQVKPVVKKASGKYQEHNNEVIIPAGKGLEYKLKINKGAAIRYSWKSTSEALFFDFHGEPKGDTTGYFESYAVSTGRKVKGTFTAPFEGSHGWYWKNNSSSPITVLVSTEGHYELIGIK</sequence>
<protein>
    <recommendedName>
        <fullName evidence="4">Transmembrane anchor protein</fullName>
    </recommendedName>
</protein>
<proteinExistence type="predicted"/>
<dbReference type="KEGG" id="pin:Ping_1347"/>
<dbReference type="HOGENOM" id="CLU_113667_0_0_6"/>
<dbReference type="AlphaFoldDB" id="A1SUK6"/>
<evidence type="ECO:0000313" key="2">
    <source>
        <dbReference type="EMBL" id="ABM03171.1"/>
    </source>
</evidence>
<dbReference type="Proteomes" id="UP000000639">
    <property type="component" value="Chromosome"/>
</dbReference>
<keyword evidence="1" id="KW-0812">Transmembrane</keyword>
<gene>
    <name evidence="2" type="ordered locus">Ping_1347</name>
</gene>
<feature type="transmembrane region" description="Helical" evidence="1">
    <location>
        <begin position="23"/>
        <end position="44"/>
    </location>
</feature>
<evidence type="ECO:0000256" key="1">
    <source>
        <dbReference type="SAM" id="Phobius"/>
    </source>
</evidence>
<keyword evidence="3" id="KW-1185">Reference proteome</keyword>
<accession>A1SUK6</accession>
<dbReference type="EMBL" id="CP000510">
    <property type="protein sequence ID" value="ABM03171.1"/>
    <property type="molecule type" value="Genomic_DNA"/>
</dbReference>
<organism evidence="2 3">
    <name type="scientific">Psychromonas ingrahamii (strain DSM 17664 / CCUG 51855 / 37)</name>
    <dbReference type="NCBI Taxonomy" id="357804"/>
    <lineage>
        <taxon>Bacteria</taxon>
        <taxon>Pseudomonadati</taxon>
        <taxon>Pseudomonadota</taxon>
        <taxon>Gammaproteobacteria</taxon>
        <taxon>Alteromonadales</taxon>
        <taxon>Psychromonadaceae</taxon>
        <taxon>Psychromonas</taxon>
    </lineage>
</organism>
<evidence type="ECO:0008006" key="4">
    <source>
        <dbReference type="Google" id="ProtNLM"/>
    </source>
</evidence>
<keyword evidence="1" id="KW-1133">Transmembrane helix</keyword>
<evidence type="ECO:0000313" key="3">
    <source>
        <dbReference type="Proteomes" id="UP000000639"/>
    </source>
</evidence>
<keyword evidence="1" id="KW-0472">Membrane</keyword>
<name>A1SUK6_PSYIN</name>
<dbReference type="RefSeq" id="WP_011769733.1">
    <property type="nucleotide sequence ID" value="NC_008709.1"/>
</dbReference>
<dbReference type="STRING" id="357804.Ping_1347"/>
<dbReference type="eggNOG" id="ENOG502ZREC">
    <property type="taxonomic scope" value="Bacteria"/>
</dbReference>
<reference evidence="2 3" key="1">
    <citation type="submission" date="2007-01" db="EMBL/GenBank/DDBJ databases">
        <title>Complete sequence of Psychromonas ingrahamii 37.</title>
        <authorList>
            <consortium name="US DOE Joint Genome Institute"/>
            <person name="Copeland A."/>
            <person name="Lucas S."/>
            <person name="Lapidus A."/>
            <person name="Barry K."/>
            <person name="Detter J.C."/>
            <person name="Glavina del Rio T."/>
            <person name="Hammon N."/>
            <person name="Israni S."/>
            <person name="Dalin E."/>
            <person name="Tice H."/>
            <person name="Pitluck S."/>
            <person name="Thompson L.S."/>
            <person name="Brettin T."/>
            <person name="Bruce D."/>
            <person name="Han C."/>
            <person name="Tapia R."/>
            <person name="Schmutz J."/>
            <person name="Larimer F."/>
            <person name="Land M."/>
            <person name="Hauser L."/>
            <person name="Kyrpides N."/>
            <person name="Ivanova N."/>
            <person name="Staley J."/>
            <person name="Richardson P."/>
        </authorList>
    </citation>
    <scope>NUCLEOTIDE SEQUENCE [LARGE SCALE GENOMIC DNA]</scope>
    <source>
        <strain evidence="2 3">37</strain>
    </source>
</reference>